<dbReference type="GO" id="GO:0008686">
    <property type="term" value="F:3,4-dihydroxy-2-butanone-4-phosphate synthase activity"/>
    <property type="evidence" value="ECO:0007669"/>
    <property type="project" value="TreeGrafter"/>
</dbReference>
<evidence type="ECO:0000256" key="1">
    <source>
        <dbReference type="ARBA" id="ARBA00005104"/>
    </source>
</evidence>
<feature type="compositionally biased region" description="Low complexity" evidence="4">
    <location>
        <begin position="252"/>
        <end position="276"/>
    </location>
</feature>
<evidence type="ECO:0000259" key="5">
    <source>
        <dbReference type="Pfam" id="PF00925"/>
    </source>
</evidence>
<feature type="compositionally biased region" description="Basic residues" evidence="4">
    <location>
        <begin position="30"/>
        <end position="42"/>
    </location>
</feature>
<dbReference type="GO" id="GO:0046872">
    <property type="term" value="F:metal ion binding"/>
    <property type="evidence" value="ECO:0007669"/>
    <property type="project" value="UniProtKB-KW"/>
</dbReference>
<accession>A0A5R8P983</accession>
<dbReference type="Gene3D" id="3.40.50.10990">
    <property type="entry name" value="GTP cyclohydrolase II"/>
    <property type="match status" value="1"/>
</dbReference>
<evidence type="ECO:0000256" key="3">
    <source>
        <dbReference type="ARBA" id="ARBA00022723"/>
    </source>
</evidence>
<dbReference type="EMBL" id="VBUU01000029">
    <property type="protein sequence ID" value="TLG01759.1"/>
    <property type="molecule type" value="Genomic_DNA"/>
</dbReference>
<dbReference type="GO" id="GO:0009231">
    <property type="term" value="P:riboflavin biosynthetic process"/>
    <property type="evidence" value="ECO:0007669"/>
    <property type="project" value="UniProtKB-UniPathway"/>
</dbReference>
<proteinExistence type="predicted"/>
<dbReference type="GO" id="GO:0005829">
    <property type="term" value="C:cytosol"/>
    <property type="evidence" value="ECO:0007669"/>
    <property type="project" value="TreeGrafter"/>
</dbReference>
<dbReference type="AlphaFoldDB" id="A0A5R8P983"/>
<feature type="region of interest" description="Disordered" evidence="4">
    <location>
        <begin position="30"/>
        <end position="74"/>
    </location>
</feature>
<dbReference type="PANTHER" id="PTHR21327">
    <property type="entry name" value="GTP CYCLOHYDROLASE II-RELATED"/>
    <property type="match status" value="1"/>
</dbReference>
<reference evidence="6 7" key="1">
    <citation type="submission" date="2019-05" db="EMBL/GenBank/DDBJ databases">
        <title>Genomes sequences of two Nocardia cyriacigeorgica environmental isolates, type strains Nocardia asteroides ATCC 19247 and Nocardia cyriacigeorgica DSM 44484.</title>
        <authorList>
            <person name="Vautrin F."/>
            <person name="Bergeron E."/>
            <person name="Dubost A."/>
            <person name="Abrouk D."/>
            <person name="Rodriguez Nava V."/>
            <person name="Pujic P."/>
        </authorList>
    </citation>
    <scope>NUCLEOTIDE SEQUENCE [LARGE SCALE GENOMIC DNA]</scope>
    <source>
        <strain evidence="6 7">EML 1456</strain>
    </source>
</reference>
<dbReference type="Proteomes" id="UP000308349">
    <property type="component" value="Unassembled WGS sequence"/>
</dbReference>
<name>A0A5R8P983_9NOCA</name>
<comment type="caution">
    <text evidence="6">The sequence shown here is derived from an EMBL/GenBank/DDBJ whole genome shotgun (WGS) entry which is preliminary data.</text>
</comment>
<dbReference type="PANTHER" id="PTHR21327:SF18">
    <property type="entry name" value="3,4-DIHYDROXY-2-BUTANONE 4-PHOSPHATE SYNTHASE"/>
    <property type="match status" value="1"/>
</dbReference>
<dbReference type="Pfam" id="PF00925">
    <property type="entry name" value="GTP_cyclohydro2"/>
    <property type="match status" value="1"/>
</dbReference>
<evidence type="ECO:0000313" key="7">
    <source>
        <dbReference type="Proteomes" id="UP000308349"/>
    </source>
</evidence>
<keyword evidence="2" id="KW-0686">Riboflavin biosynthesis</keyword>
<protein>
    <recommendedName>
        <fullName evidence="5">GTP cyclohydrolase II domain-containing protein</fullName>
    </recommendedName>
</protein>
<dbReference type="OrthoDB" id="9793111at2"/>
<evidence type="ECO:0000256" key="2">
    <source>
        <dbReference type="ARBA" id="ARBA00022619"/>
    </source>
</evidence>
<gene>
    <name evidence="6" type="ORF">FEK35_23140</name>
</gene>
<sequence>MRIGRRSRQSARPSWRWRRWVCGDRARMGHPGRGRGCRAHRRGPADGLGSAPIPACPGTATQAHTGPPRASHDAAGTPMTGALFDDLDASAHRLRRRGHDLPVRVSELTDHGRCVGHLIVIGAPTAGALVRIQSRCLYADLGWDDTDSAHRLTIALDRIQDVGAGVLVYLEQDGRGHGLTGLARHLHITQNRPQPDPAARLSDLRSYSHAATAVAGLGLGSVRLLTDNPSKTAALRRAGVDVTPISLRHNARPPARQATTRRADDSAAATPAHIER</sequence>
<dbReference type="InterPro" id="IPR036144">
    <property type="entry name" value="RibA-like_sf"/>
</dbReference>
<evidence type="ECO:0000256" key="4">
    <source>
        <dbReference type="SAM" id="MobiDB-lite"/>
    </source>
</evidence>
<keyword evidence="3" id="KW-0479">Metal-binding</keyword>
<dbReference type="SUPFAM" id="SSF142695">
    <property type="entry name" value="RibA-like"/>
    <property type="match status" value="1"/>
</dbReference>
<dbReference type="UniPathway" id="UPA00275"/>
<dbReference type="InterPro" id="IPR032677">
    <property type="entry name" value="GTP_cyclohydro_II"/>
</dbReference>
<organism evidence="6 7">
    <name type="scientific">Nocardia cyriacigeorgica</name>
    <dbReference type="NCBI Taxonomy" id="135487"/>
    <lineage>
        <taxon>Bacteria</taxon>
        <taxon>Bacillati</taxon>
        <taxon>Actinomycetota</taxon>
        <taxon>Actinomycetes</taxon>
        <taxon>Mycobacteriales</taxon>
        <taxon>Nocardiaceae</taxon>
        <taxon>Nocardia</taxon>
    </lineage>
</organism>
<evidence type="ECO:0000313" key="6">
    <source>
        <dbReference type="EMBL" id="TLG01759.1"/>
    </source>
</evidence>
<comment type="pathway">
    <text evidence="1">Cofactor biosynthesis; riboflavin biosynthesis.</text>
</comment>
<feature type="domain" description="GTP cyclohydrolase II" evidence="5">
    <location>
        <begin position="119"/>
        <end position="243"/>
    </location>
</feature>
<feature type="region of interest" description="Disordered" evidence="4">
    <location>
        <begin position="247"/>
        <end position="276"/>
    </location>
</feature>